<keyword evidence="2" id="KW-1185">Reference proteome</keyword>
<sequence>MTVLFEPLNSDGHLRSLMYHDARLQMLHDRVINRMERVDLLANEVEQAAATLVDANPSSAAAHAFPDDPLSNSSVAFLHVETGQTIGL</sequence>
<name>A0ABV1YR40_9HYPH</name>
<evidence type="ECO:0000313" key="2">
    <source>
        <dbReference type="Proteomes" id="UP001464387"/>
    </source>
</evidence>
<protein>
    <submittedName>
        <fullName evidence="1">Uncharacterized protein</fullName>
    </submittedName>
</protein>
<proteinExistence type="predicted"/>
<organism evidence="1 2">
    <name type="scientific">Mesorhizobium opportunistum</name>
    <dbReference type="NCBI Taxonomy" id="593909"/>
    <lineage>
        <taxon>Bacteria</taxon>
        <taxon>Pseudomonadati</taxon>
        <taxon>Pseudomonadota</taxon>
        <taxon>Alphaproteobacteria</taxon>
        <taxon>Hyphomicrobiales</taxon>
        <taxon>Phyllobacteriaceae</taxon>
        <taxon>Mesorhizobium</taxon>
    </lineage>
</organism>
<gene>
    <name evidence="1" type="ORF">NKI33_32350</name>
</gene>
<dbReference type="EMBL" id="JAMYPJ010000087">
    <property type="protein sequence ID" value="MER8937625.1"/>
    <property type="molecule type" value="Genomic_DNA"/>
</dbReference>
<evidence type="ECO:0000313" key="1">
    <source>
        <dbReference type="EMBL" id="MER8937625.1"/>
    </source>
</evidence>
<reference evidence="1 2" key="1">
    <citation type="journal article" date="2024" name="Proc. Natl. Acad. Sci. U.S.A.">
        <title>The evolutionary genomics of adaptation to stress in wild rhizobium bacteria.</title>
        <authorList>
            <person name="Kehlet-Delgado H."/>
            <person name="Montoya A.P."/>
            <person name="Jensen K.T."/>
            <person name="Wendlandt C.E."/>
            <person name="Dexheimer C."/>
            <person name="Roberts M."/>
            <person name="Torres Martinez L."/>
            <person name="Friesen M.L."/>
            <person name="Griffitts J.S."/>
            <person name="Porter S.S."/>
        </authorList>
    </citation>
    <scope>NUCLEOTIDE SEQUENCE [LARGE SCALE GENOMIC DNA]</scope>
    <source>
        <strain evidence="1 2">M0729</strain>
    </source>
</reference>
<dbReference type="RefSeq" id="WP_023767657.1">
    <property type="nucleotide sequence ID" value="NZ_CP100477.1"/>
</dbReference>
<comment type="caution">
    <text evidence="1">The sequence shown here is derived from an EMBL/GenBank/DDBJ whole genome shotgun (WGS) entry which is preliminary data.</text>
</comment>
<accession>A0ABV1YR40</accession>
<dbReference type="Proteomes" id="UP001464387">
    <property type="component" value="Unassembled WGS sequence"/>
</dbReference>